<dbReference type="eggNOG" id="COG0110">
    <property type="taxonomic scope" value="Bacteria"/>
</dbReference>
<gene>
    <name evidence="6" type="ORF">HMPREF1630_01605</name>
</gene>
<dbReference type="AlphaFoldDB" id="A0A095X5K7"/>
<keyword evidence="4" id="KW-0012">Acyltransferase</keyword>
<evidence type="ECO:0000256" key="1">
    <source>
        <dbReference type="ARBA" id="ARBA00007274"/>
    </source>
</evidence>
<evidence type="ECO:0000313" key="6">
    <source>
        <dbReference type="EMBL" id="KGF05128.1"/>
    </source>
</evidence>
<dbReference type="Pfam" id="PF00132">
    <property type="entry name" value="Hexapep"/>
    <property type="match status" value="1"/>
</dbReference>
<dbReference type="GO" id="GO:0016407">
    <property type="term" value="F:acetyltransferase activity"/>
    <property type="evidence" value="ECO:0007669"/>
    <property type="project" value="InterPro"/>
</dbReference>
<protein>
    <submittedName>
        <fullName evidence="6">Transferase</fullName>
    </submittedName>
</protein>
<organism evidence="6 7">
    <name type="scientific">Anaerococcus lactolyticus S7-1-13</name>
    <dbReference type="NCBI Taxonomy" id="1284686"/>
    <lineage>
        <taxon>Bacteria</taxon>
        <taxon>Bacillati</taxon>
        <taxon>Bacillota</taxon>
        <taxon>Tissierellia</taxon>
        <taxon>Tissierellales</taxon>
        <taxon>Peptoniphilaceae</taxon>
        <taxon>Anaerococcus</taxon>
    </lineage>
</organism>
<evidence type="ECO:0000256" key="4">
    <source>
        <dbReference type="ARBA" id="ARBA00023315"/>
    </source>
</evidence>
<dbReference type="Gene3D" id="2.160.10.10">
    <property type="entry name" value="Hexapeptide repeat proteins"/>
    <property type="match status" value="1"/>
</dbReference>
<sequence>MKNYENLKAGRLFKTDDYLVEKLTACWEKLVKLNTETNREERNKICQELFASFGKSTVLSPFRCDYGDNIYIGNNSFINFNVSMVDLGKIQIGNRVLIGPGTGLFTAIHPIDPEVRATGVEKGADIILEDDVWIGGNVTILPGVTIGKGSIIGAGSVVSKDIPQMSIAVGNPAKVVRKINEDDKKYWQAEYDIYLHGMGE</sequence>
<dbReference type="PANTHER" id="PTHR23416:SF23">
    <property type="entry name" value="ACETYLTRANSFERASE C18B11.09C-RELATED"/>
    <property type="match status" value="1"/>
</dbReference>
<accession>A0A095X5K7</accession>
<dbReference type="SMART" id="SM01266">
    <property type="entry name" value="Mac"/>
    <property type="match status" value="1"/>
</dbReference>
<comment type="caution">
    <text evidence="6">The sequence shown here is derived from an EMBL/GenBank/DDBJ whole genome shotgun (WGS) entry which is preliminary data.</text>
</comment>
<name>A0A095X5K7_9FIRM</name>
<feature type="domain" description="Maltose/galactoside acetyltransferase" evidence="5">
    <location>
        <begin position="4"/>
        <end position="55"/>
    </location>
</feature>
<dbReference type="CDD" id="cd03357">
    <property type="entry name" value="LbH_MAT_GAT"/>
    <property type="match status" value="1"/>
</dbReference>
<comment type="similarity">
    <text evidence="1">Belongs to the transferase hexapeptide repeat family.</text>
</comment>
<evidence type="ECO:0000256" key="3">
    <source>
        <dbReference type="ARBA" id="ARBA00022737"/>
    </source>
</evidence>
<dbReference type="InterPro" id="IPR001451">
    <property type="entry name" value="Hexapep"/>
</dbReference>
<dbReference type="Proteomes" id="UP000029579">
    <property type="component" value="Unassembled WGS sequence"/>
</dbReference>
<dbReference type="FunFam" id="2.160.10.10:FF:000025">
    <property type="entry name" value="Hexapeptide-repeat containing-acetyltransferase"/>
    <property type="match status" value="1"/>
</dbReference>
<reference evidence="6 7" key="1">
    <citation type="submission" date="2014-07" db="EMBL/GenBank/DDBJ databases">
        <authorList>
            <person name="McCorrison J."/>
            <person name="Sanka R."/>
            <person name="Torralba M."/>
            <person name="Gillis M."/>
            <person name="Haft D.H."/>
            <person name="Methe B."/>
            <person name="Sutton G."/>
            <person name="Nelson K.E."/>
        </authorList>
    </citation>
    <scope>NUCLEOTIDE SEQUENCE [LARGE SCALE GENOMIC DNA]</scope>
    <source>
        <strain evidence="6 7">S7-1-13</strain>
    </source>
</reference>
<dbReference type="GO" id="GO:0008374">
    <property type="term" value="F:O-acyltransferase activity"/>
    <property type="evidence" value="ECO:0007669"/>
    <property type="project" value="TreeGrafter"/>
</dbReference>
<evidence type="ECO:0000313" key="7">
    <source>
        <dbReference type="Proteomes" id="UP000029579"/>
    </source>
</evidence>
<proteinExistence type="inferred from homology"/>
<dbReference type="SUPFAM" id="SSF51161">
    <property type="entry name" value="Trimeric LpxA-like enzymes"/>
    <property type="match status" value="1"/>
</dbReference>
<dbReference type="InterPro" id="IPR024688">
    <property type="entry name" value="Mac_dom"/>
</dbReference>
<dbReference type="EMBL" id="JRMW01000019">
    <property type="protein sequence ID" value="KGF05128.1"/>
    <property type="molecule type" value="Genomic_DNA"/>
</dbReference>
<evidence type="ECO:0000259" key="5">
    <source>
        <dbReference type="SMART" id="SM01266"/>
    </source>
</evidence>
<dbReference type="PANTHER" id="PTHR23416">
    <property type="entry name" value="SIALIC ACID SYNTHASE-RELATED"/>
    <property type="match status" value="1"/>
</dbReference>
<dbReference type="InterPro" id="IPR051159">
    <property type="entry name" value="Hexapeptide_acetyltransf"/>
</dbReference>
<dbReference type="InterPro" id="IPR018357">
    <property type="entry name" value="Hexapep_transf_CS"/>
</dbReference>
<dbReference type="OrthoDB" id="9801697at2"/>
<keyword evidence="3" id="KW-0677">Repeat</keyword>
<evidence type="ECO:0000256" key="2">
    <source>
        <dbReference type="ARBA" id="ARBA00022679"/>
    </source>
</evidence>
<dbReference type="PROSITE" id="PS00101">
    <property type="entry name" value="HEXAPEP_TRANSFERASES"/>
    <property type="match status" value="1"/>
</dbReference>
<dbReference type="RefSeq" id="WP_004829288.1">
    <property type="nucleotide sequence ID" value="NZ_JRMW01000019.1"/>
</dbReference>
<dbReference type="InterPro" id="IPR011004">
    <property type="entry name" value="Trimer_LpxA-like_sf"/>
</dbReference>
<keyword evidence="2 6" id="KW-0808">Transferase</keyword>